<evidence type="ECO:0000313" key="3">
    <source>
        <dbReference type="Proteomes" id="UP000217211"/>
    </source>
</evidence>
<dbReference type="Proteomes" id="UP000217211">
    <property type="component" value="Chromosome"/>
</dbReference>
<name>A0A249PAA3_9HYPH</name>
<dbReference type="AlphaFoldDB" id="A0A249PAA3"/>
<dbReference type="KEGG" id="esj:SJ05684_c13660"/>
<organism evidence="2 3">
    <name type="scientific">Sinorhizobium sojae CCBAU 05684</name>
    <dbReference type="NCBI Taxonomy" id="716928"/>
    <lineage>
        <taxon>Bacteria</taxon>
        <taxon>Pseudomonadati</taxon>
        <taxon>Pseudomonadota</taxon>
        <taxon>Alphaproteobacteria</taxon>
        <taxon>Hyphomicrobiales</taxon>
        <taxon>Rhizobiaceae</taxon>
        <taxon>Sinorhizobium/Ensifer group</taxon>
        <taxon>Sinorhizobium</taxon>
    </lineage>
</organism>
<feature type="compositionally biased region" description="Polar residues" evidence="1">
    <location>
        <begin position="18"/>
        <end position="30"/>
    </location>
</feature>
<feature type="region of interest" description="Disordered" evidence="1">
    <location>
        <begin position="1"/>
        <end position="30"/>
    </location>
</feature>
<protein>
    <submittedName>
        <fullName evidence="2">Uncharacterized protein</fullName>
    </submittedName>
</protein>
<evidence type="ECO:0000313" key="2">
    <source>
        <dbReference type="EMBL" id="ASY62821.1"/>
    </source>
</evidence>
<accession>A0A249PAA3</accession>
<dbReference type="EMBL" id="CP023067">
    <property type="protein sequence ID" value="ASY62821.1"/>
    <property type="molecule type" value="Genomic_DNA"/>
</dbReference>
<feature type="compositionally biased region" description="Basic and acidic residues" evidence="1">
    <location>
        <begin position="8"/>
        <end position="17"/>
    </location>
</feature>
<proteinExistence type="predicted"/>
<gene>
    <name evidence="2" type="ORF">SJ05684_c13660</name>
</gene>
<reference evidence="2 3" key="1">
    <citation type="submission" date="2017-08" db="EMBL/GenBank/DDBJ databases">
        <title>Multipartite genome sequences of Sinorhizobium species nodulating soybeans.</title>
        <authorList>
            <person name="Tian C.F."/>
        </authorList>
    </citation>
    <scope>NUCLEOTIDE SEQUENCE [LARGE SCALE GENOMIC DNA]</scope>
    <source>
        <strain evidence="2 3">CCBAU 05684</strain>
    </source>
</reference>
<keyword evidence="3" id="KW-1185">Reference proteome</keyword>
<evidence type="ECO:0000256" key="1">
    <source>
        <dbReference type="SAM" id="MobiDB-lite"/>
    </source>
</evidence>
<sequence>MRPVTFDESDHARDYRQTRTGINSATQGCTGQAKSTAQIGHCQFKRMLVPIRKKIL</sequence>